<name>A0ABU9M546_STUCH</name>
<feature type="domain" description="Flagellar hook-length control protein-like C-terminal" evidence="2">
    <location>
        <begin position="285"/>
        <end position="363"/>
    </location>
</feature>
<evidence type="ECO:0000313" key="4">
    <source>
        <dbReference type="Proteomes" id="UP001467669"/>
    </source>
</evidence>
<sequence>MAVSPDLLLNIKAPTAVAKSAGASPKPAPQSSRDEASSFANVYAKERQGKPAEAPGASAKPVRNKAADDKPSQETDKASGVEKPVANETGNDLPASLETVDDSVPTAEAEVDPLLLFGMGGQGEVSTEAVVEEPPLTGSEFLVGLAQPQAVAEDVPADGDTVLAGQRTLDIQSAVQKGPVATSLAPAEEPTLDAQEAVSTSLLGEKLVDEADESSPEEGFAELLEQLEAPKESRTSASEAAINRLNPLTQAITQQNQMQQILKPPMVPGQPVQMQQSGWSEAVVDRVMWLSSQNLKSAEIQLDPAELGRMEVRIDMTKDQTQVTFLSPHAGVRDALEGQMQRLRDMFTQQGMTMDVNVSDQSRGWRGDGGGESRDRGVAGVSAAGEDEVVQGSMEISSARVSGDRGLVDYYA</sequence>
<keyword evidence="3" id="KW-0282">Flagellum</keyword>
<evidence type="ECO:0000256" key="1">
    <source>
        <dbReference type="SAM" id="MobiDB-lite"/>
    </source>
</evidence>
<comment type="caution">
    <text evidence="3">The sequence shown here is derived from an EMBL/GenBank/DDBJ whole genome shotgun (WGS) entry which is preliminary data.</text>
</comment>
<accession>A0ABU9M546</accession>
<dbReference type="Proteomes" id="UP001467669">
    <property type="component" value="Unassembled WGS sequence"/>
</dbReference>
<organism evidence="3 4">
    <name type="scientific">Stutzerimonas chloritidismutans</name>
    <name type="common">Pseudomonas chloritidismutans</name>
    <dbReference type="NCBI Taxonomy" id="203192"/>
    <lineage>
        <taxon>Bacteria</taxon>
        <taxon>Pseudomonadati</taxon>
        <taxon>Pseudomonadota</taxon>
        <taxon>Gammaproteobacteria</taxon>
        <taxon>Pseudomonadales</taxon>
        <taxon>Pseudomonadaceae</taxon>
        <taxon>Stutzerimonas</taxon>
    </lineage>
</organism>
<dbReference type="EMBL" id="JBCFXD010000003">
    <property type="protein sequence ID" value="MEL7558764.1"/>
    <property type="molecule type" value="Genomic_DNA"/>
</dbReference>
<feature type="compositionally biased region" description="Basic and acidic residues" evidence="1">
    <location>
        <begin position="363"/>
        <end position="377"/>
    </location>
</feature>
<dbReference type="RefSeq" id="WP_342405914.1">
    <property type="nucleotide sequence ID" value="NZ_JBCFXD010000003.1"/>
</dbReference>
<feature type="region of interest" description="Disordered" evidence="1">
    <location>
        <begin position="359"/>
        <end position="386"/>
    </location>
</feature>
<dbReference type="Pfam" id="PF02120">
    <property type="entry name" value="Flg_hook"/>
    <property type="match status" value="1"/>
</dbReference>
<dbReference type="InterPro" id="IPR021136">
    <property type="entry name" value="Flagellar_hook_control-like_C"/>
</dbReference>
<evidence type="ECO:0000259" key="2">
    <source>
        <dbReference type="Pfam" id="PF02120"/>
    </source>
</evidence>
<proteinExistence type="predicted"/>
<dbReference type="Gene3D" id="3.30.750.140">
    <property type="match status" value="1"/>
</dbReference>
<dbReference type="InterPro" id="IPR052563">
    <property type="entry name" value="FliK"/>
</dbReference>
<evidence type="ECO:0000313" key="3">
    <source>
        <dbReference type="EMBL" id="MEL7558764.1"/>
    </source>
</evidence>
<keyword evidence="4" id="KW-1185">Reference proteome</keyword>
<feature type="compositionally biased region" description="Basic and acidic residues" evidence="1">
    <location>
        <begin position="65"/>
        <end position="80"/>
    </location>
</feature>
<gene>
    <name evidence="3" type="ORF">AAGW23_07935</name>
</gene>
<keyword evidence="3" id="KW-0969">Cilium</keyword>
<dbReference type="PANTHER" id="PTHR37533:SF2">
    <property type="entry name" value="FLAGELLAR HOOK-LENGTH CONTROL PROTEIN"/>
    <property type="match status" value="1"/>
</dbReference>
<keyword evidence="3" id="KW-0966">Cell projection</keyword>
<protein>
    <submittedName>
        <fullName evidence="3">Flagellar hook-length control protein FliK</fullName>
    </submittedName>
</protein>
<dbReference type="InterPro" id="IPR038610">
    <property type="entry name" value="FliK-like_C_sf"/>
</dbReference>
<dbReference type="PANTHER" id="PTHR37533">
    <property type="entry name" value="FLAGELLAR HOOK-LENGTH CONTROL PROTEIN"/>
    <property type="match status" value="1"/>
</dbReference>
<feature type="compositionally biased region" description="Low complexity" evidence="1">
    <location>
        <begin position="18"/>
        <end position="31"/>
    </location>
</feature>
<dbReference type="CDD" id="cd17470">
    <property type="entry name" value="T3SS_Flik_C"/>
    <property type="match status" value="1"/>
</dbReference>
<reference evidence="3 4" key="1">
    <citation type="submission" date="2024-04" db="EMBL/GenBank/DDBJ databases">
        <title>Draft Genome Sequence of Isolates Cultured from Underwater Hawaii Seamounts in the North Pacific Ocean.</title>
        <authorList>
            <person name="Sharma I."/>
            <person name="Darden B."/>
            <person name="Creggett J."/>
            <person name="Taylor S."/>
            <person name="Grant M.P."/>
            <person name="Scott J."/>
            <person name="Attles S."/>
            <person name="Walker S."/>
            <person name="Johnson G."/>
            <person name="St. Cloud C."/>
        </authorList>
    </citation>
    <scope>NUCLEOTIDE SEQUENCE [LARGE SCALE GENOMIC DNA]</scope>
    <source>
        <strain evidence="3 4">03GJ23</strain>
    </source>
</reference>
<feature type="region of interest" description="Disordered" evidence="1">
    <location>
        <begin position="1"/>
        <end position="102"/>
    </location>
</feature>